<dbReference type="PANTHER" id="PTHR43981">
    <property type="entry name" value="ENOYL-[ACYL-CARRIER-PROTEIN] REDUCTASE, MITOCHONDRIAL"/>
    <property type="match status" value="1"/>
</dbReference>
<dbReference type="AlphaFoldDB" id="A0A2T9YPN1"/>
<dbReference type="SUPFAM" id="SSF51735">
    <property type="entry name" value="NAD(P)-binding Rossmann-fold domains"/>
    <property type="match status" value="2"/>
</dbReference>
<comment type="subcellular location">
    <subcellularLocation>
        <location evidence="1">Mitochondrion</location>
    </subcellularLocation>
</comment>
<feature type="domain" description="Enoyl reductase (ER)" evidence="13">
    <location>
        <begin position="19"/>
        <end position="359"/>
    </location>
</feature>
<evidence type="ECO:0000259" key="13">
    <source>
        <dbReference type="SMART" id="SM00829"/>
    </source>
</evidence>
<comment type="caution">
    <text evidence="14">The sequence shown here is derived from an EMBL/GenBank/DDBJ whole genome shotgun (WGS) entry which is preliminary data.</text>
</comment>
<dbReference type="SMART" id="SM00829">
    <property type="entry name" value="PKS_ER"/>
    <property type="match status" value="1"/>
</dbReference>
<gene>
    <name evidence="14" type="ORF">BB559_003033</name>
</gene>
<dbReference type="InterPro" id="IPR013149">
    <property type="entry name" value="ADH-like_C"/>
</dbReference>
<dbReference type="Gene3D" id="3.90.180.10">
    <property type="entry name" value="Medium-chain alcohol dehydrogenases, catalytic domain"/>
    <property type="match status" value="1"/>
</dbReference>
<organism evidence="14 15">
    <name type="scientific">Furculomyces boomerangus</name>
    <dbReference type="NCBI Taxonomy" id="61424"/>
    <lineage>
        <taxon>Eukaryota</taxon>
        <taxon>Fungi</taxon>
        <taxon>Fungi incertae sedis</taxon>
        <taxon>Zoopagomycota</taxon>
        <taxon>Kickxellomycotina</taxon>
        <taxon>Harpellomycetes</taxon>
        <taxon>Harpellales</taxon>
        <taxon>Harpellaceae</taxon>
        <taxon>Furculomyces</taxon>
    </lineage>
</organism>
<dbReference type="Pfam" id="PF00107">
    <property type="entry name" value="ADH_zinc_N"/>
    <property type="match status" value="1"/>
</dbReference>
<evidence type="ECO:0000256" key="10">
    <source>
        <dbReference type="ARBA" id="ARBA00023160"/>
    </source>
</evidence>
<reference evidence="14 15" key="1">
    <citation type="journal article" date="2018" name="MBio">
        <title>Comparative Genomics Reveals the Core Gene Toolbox for the Fungus-Insect Symbiosis.</title>
        <authorList>
            <person name="Wang Y."/>
            <person name="Stata M."/>
            <person name="Wang W."/>
            <person name="Stajich J.E."/>
            <person name="White M.M."/>
            <person name="Moncalvo J.M."/>
        </authorList>
    </citation>
    <scope>NUCLEOTIDE SEQUENCE [LARGE SCALE GENOMIC DNA]</scope>
    <source>
        <strain evidence="14 15">AUS-77-4</strain>
    </source>
</reference>
<keyword evidence="4" id="KW-0276">Fatty acid metabolism</keyword>
<evidence type="ECO:0000256" key="4">
    <source>
        <dbReference type="ARBA" id="ARBA00022832"/>
    </source>
</evidence>
<dbReference type="GO" id="GO:0141148">
    <property type="term" value="F:enoyl-[acyl-carrier-protein] reductase (NADPH) activity"/>
    <property type="evidence" value="ECO:0007669"/>
    <property type="project" value="UniProtKB-EC"/>
</dbReference>
<evidence type="ECO:0000256" key="1">
    <source>
        <dbReference type="ARBA" id="ARBA00004173"/>
    </source>
</evidence>
<dbReference type="EMBL" id="MBFT01000261">
    <property type="protein sequence ID" value="PVU94310.1"/>
    <property type="molecule type" value="Genomic_DNA"/>
</dbReference>
<dbReference type="OrthoDB" id="7482721at2759"/>
<dbReference type="Proteomes" id="UP000245699">
    <property type="component" value="Unassembled WGS sequence"/>
</dbReference>
<keyword evidence="5" id="KW-0521">NADP</keyword>
<comment type="similarity">
    <text evidence="2">Belongs to the zinc-containing alcohol dehydrogenase family. Quinone oxidoreductase subfamily.</text>
</comment>
<proteinExistence type="inferred from homology"/>
<dbReference type="InterPro" id="IPR051034">
    <property type="entry name" value="Mito_Enoyl-ACP_Reductase"/>
</dbReference>
<evidence type="ECO:0000313" key="14">
    <source>
        <dbReference type="EMBL" id="PVU94310.1"/>
    </source>
</evidence>
<keyword evidence="7" id="KW-0560">Oxidoreductase</keyword>
<protein>
    <recommendedName>
        <fullName evidence="11">enoyl-[acyl-carrier-protein] reductase</fullName>
        <ecNumber evidence="11">1.3.1.104</ecNumber>
    </recommendedName>
</protein>
<dbReference type="GO" id="GO:0005739">
    <property type="term" value="C:mitochondrion"/>
    <property type="evidence" value="ECO:0007669"/>
    <property type="project" value="UniProtKB-SubCell"/>
</dbReference>
<evidence type="ECO:0000256" key="2">
    <source>
        <dbReference type="ARBA" id="ARBA00010371"/>
    </source>
</evidence>
<sequence length="444" mass="49145">MSQSSNNIVSRAVIVEKLGNPAEVAKVYNVSLGDLPENKVLVQALVSSVNPVDNLIIAGLFPVPFLAQDFSTIKENSSQTKVNGTIPGGEGIGKVIKVGQNASVAMNGTLKVGDWVVPMDLGVYGTWADYYHADPKALVVIKNKTGLTPESLSSITINLPTAYGLLKDIIPLKAGEYIIQNGANSEVGKYIIQMAHVWGIRTVNVIRDRSNYKALENELKSLGADIVIKDTEIKSDETVKLLSSLDAPIKLAINCVGGNSAILLADHLCEDGTYVVYGSMTGEDVPVPYPYLVAKNISFRGFKIFRLYEKNPVNVWMERWDDIMNLIREGKIQKTSTHLVKWESFGEVYGSMTGEDVPVPYPYLVAKNISFRGFKIFRLYEKNPVNVWMERWDDIMNLIREGKIQKTSTHLVKWESFGEGSVETLQKKVQDAITSTSKVSFVFN</sequence>
<dbReference type="GO" id="GO:0006633">
    <property type="term" value="P:fatty acid biosynthetic process"/>
    <property type="evidence" value="ECO:0007669"/>
    <property type="project" value="UniProtKB-KW"/>
</dbReference>
<evidence type="ECO:0000256" key="7">
    <source>
        <dbReference type="ARBA" id="ARBA00023002"/>
    </source>
</evidence>
<dbReference type="Gene3D" id="3.40.50.720">
    <property type="entry name" value="NAD(P)-binding Rossmann-like Domain"/>
    <property type="match status" value="1"/>
</dbReference>
<evidence type="ECO:0000256" key="3">
    <source>
        <dbReference type="ARBA" id="ARBA00022516"/>
    </source>
</evidence>
<evidence type="ECO:0000256" key="12">
    <source>
        <dbReference type="ARBA" id="ARBA00048843"/>
    </source>
</evidence>
<accession>A0A2T9YPN1</accession>
<keyword evidence="10" id="KW-0275">Fatty acid biosynthesis</keyword>
<evidence type="ECO:0000256" key="11">
    <source>
        <dbReference type="ARBA" id="ARBA00038963"/>
    </source>
</evidence>
<dbReference type="InterPro" id="IPR020843">
    <property type="entry name" value="ER"/>
</dbReference>
<evidence type="ECO:0000313" key="15">
    <source>
        <dbReference type="Proteomes" id="UP000245699"/>
    </source>
</evidence>
<evidence type="ECO:0000256" key="8">
    <source>
        <dbReference type="ARBA" id="ARBA00023098"/>
    </source>
</evidence>
<keyword evidence="6" id="KW-0809">Transit peptide</keyword>
<dbReference type="SUPFAM" id="SSF50129">
    <property type="entry name" value="GroES-like"/>
    <property type="match status" value="1"/>
</dbReference>
<dbReference type="STRING" id="61424.A0A2T9YPN1"/>
<evidence type="ECO:0000256" key="6">
    <source>
        <dbReference type="ARBA" id="ARBA00022946"/>
    </source>
</evidence>
<dbReference type="CDD" id="cd08290">
    <property type="entry name" value="ETR"/>
    <property type="match status" value="1"/>
</dbReference>
<evidence type="ECO:0000256" key="9">
    <source>
        <dbReference type="ARBA" id="ARBA00023128"/>
    </source>
</evidence>
<comment type="catalytic activity">
    <reaction evidence="12">
        <text>a 2,3-saturated acyl-[ACP] + NADP(+) = a (2E)-enoyl-[ACP] + NADPH + H(+)</text>
        <dbReference type="Rhea" id="RHEA:22564"/>
        <dbReference type="Rhea" id="RHEA-COMP:9925"/>
        <dbReference type="Rhea" id="RHEA-COMP:9926"/>
        <dbReference type="ChEBI" id="CHEBI:15378"/>
        <dbReference type="ChEBI" id="CHEBI:57783"/>
        <dbReference type="ChEBI" id="CHEBI:58349"/>
        <dbReference type="ChEBI" id="CHEBI:78784"/>
        <dbReference type="ChEBI" id="CHEBI:78785"/>
        <dbReference type="EC" id="1.3.1.104"/>
    </reaction>
</comment>
<dbReference type="PANTHER" id="PTHR43981:SF2">
    <property type="entry name" value="ENOYL-[ACYL-CARRIER-PROTEIN] REDUCTASE, MITOCHONDRIAL"/>
    <property type="match status" value="1"/>
</dbReference>
<keyword evidence="15" id="KW-1185">Reference proteome</keyword>
<dbReference type="InterPro" id="IPR011032">
    <property type="entry name" value="GroES-like_sf"/>
</dbReference>
<keyword evidence="8" id="KW-0443">Lipid metabolism</keyword>
<dbReference type="EC" id="1.3.1.104" evidence="11"/>
<keyword evidence="3" id="KW-0444">Lipid biosynthesis</keyword>
<name>A0A2T9YPN1_9FUNG</name>
<dbReference type="InterPro" id="IPR036291">
    <property type="entry name" value="NAD(P)-bd_dom_sf"/>
</dbReference>
<evidence type="ECO:0000256" key="5">
    <source>
        <dbReference type="ARBA" id="ARBA00022857"/>
    </source>
</evidence>
<keyword evidence="9" id="KW-0496">Mitochondrion</keyword>